<dbReference type="InterPro" id="IPR050204">
    <property type="entry name" value="AraC_XylS_family_regulators"/>
</dbReference>
<protein>
    <submittedName>
        <fullName evidence="5">AraC-like DNA-binding protein</fullName>
    </submittedName>
</protein>
<dbReference type="Proteomes" id="UP001240236">
    <property type="component" value="Unassembled WGS sequence"/>
</dbReference>
<dbReference type="AlphaFoldDB" id="A0AAE3W443"/>
<dbReference type="PANTHER" id="PTHR46796">
    <property type="entry name" value="HTH-TYPE TRANSCRIPTIONAL ACTIVATOR RHAS-RELATED"/>
    <property type="match status" value="1"/>
</dbReference>
<dbReference type="PROSITE" id="PS01124">
    <property type="entry name" value="HTH_ARAC_FAMILY_2"/>
    <property type="match status" value="1"/>
</dbReference>
<accession>A0AAE3W443</accession>
<dbReference type="RefSeq" id="WP_307244291.1">
    <property type="nucleotide sequence ID" value="NZ_JAUSUZ010000001.1"/>
</dbReference>
<keyword evidence="6" id="KW-1185">Reference proteome</keyword>
<dbReference type="InterPro" id="IPR018062">
    <property type="entry name" value="HTH_AraC-typ_CS"/>
</dbReference>
<evidence type="ECO:0000313" key="6">
    <source>
        <dbReference type="Proteomes" id="UP001240236"/>
    </source>
</evidence>
<keyword evidence="3" id="KW-0804">Transcription</keyword>
<feature type="domain" description="HTH araC/xylS-type" evidence="4">
    <location>
        <begin position="203"/>
        <end position="301"/>
    </location>
</feature>
<keyword evidence="2 5" id="KW-0238">DNA-binding</keyword>
<dbReference type="Pfam" id="PF12852">
    <property type="entry name" value="Cupin_6"/>
    <property type="match status" value="1"/>
</dbReference>
<reference evidence="5 6" key="1">
    <citation type="submission" date="2023-07" db="EMBL/GenBank/DDBJ databases">
        <title>Sequencing the genomes of 1000 actinobacteria strains.</title>
        <authorList>
            <person name="Klenk H.-P."/>
        </authorList>
    </citation>
    <scope>NUCLEOTIDE SEQUENCE [LARGE SCALE GENOMIC DNA]</scope>
    <source>
        <strain evidence="5 6">DSM 44709</strain>
    </source>
</reference>
<dbReference type="SMART" id="SM00342">
    <property type="entry name" value="HTH_ARAC"/>
    <property type="match status" value="1"/>
</dbReference>
<sequence>MDVVSDVMHVSGVRGSLGARMEAGGRWAVEIDEPGAALHAVTAGSAWLIRPGQQPVRLAAGDVVLVGSRTPHVLADSPDNEDAGCDRAATARAQRTGEAIRVGSEPGDVRVVTILYDCDHTVRTQLLFALPDVVHVPAGSGAECDDTVRMLGRELAHPQIATTAVLNSLVDIMLVQLLRAWLPTQAAEHRGTWFGMLGDPVVRRALEHIHADPAKDWTTGTLAASIAVSRATLSRRFPAAIGQSPGSYLTQWRMDLAAARLHTTDEPVETIAAGVGYHSVPAFSRAFTRAHGTAPGRYRTAGRR</sequence>
<comment type="caution">
    <text evidence="5">The sequence shown here is derived from an EMBL/GenBank/DDBJ whole genome shotgun (WGS) entry which is preliminary data.</text>
</comment>
<dbReference type="Pfam" id="PF12833">
    <property type="entry name" value="HTH_18"/>
    <property type="match status" value="1"/>
</dbReference>
<dbReference type="InterPro" id="IPR032783">
    <property type="entry name" value="AraC_lig"/>
</dbReference>
<dbReference type="InterPro" id="IPR009057">
    <property type="entry name" value="Homeodomain-like_sf"/>
</dbReference>
<evidence type="ECO:0000256" key="2">
    <source>
        <dbReference type="ARBA" id="ARBA00023125"/>
    </source>
</evidence>
<dbReference type="Gene3D" id="1.10.10.60">
    <property type="entry name" value="Homeodomain-like"/>
    <property type="match status" value="2"/>
</dbReference>
<name>A0AAE3W443_9ACTN</name>
<gene>
    <name evidence="5" type="ORF">J2S42_005885</name>
</gene>
<evidence type="ECO:0000256" key="1">
    <source>
        <dbReference type="ARBA" id="ARBA00023015"/>
    </source>
</evidence>
<dbReference type="SUPFAM" id="SSF46689">
    <property type="entry name" value="Homeodomain-like"/>
    <property type="match status" value="2"/>
</dbReference>
<dbReference type="EMBL" id="JAUSUZ010000001">
    <property type="protein sequence ID" value="MDQ0369216.1"/>
    <property type="molecule type" value="Genomic_DNA"/>
</dbReference>
<keyword evidence="1" id="KW-0805">Transcription regulation</keyword>
<dbReference type="InterPro" id="IPR018060">
    <property type="entry name" value="HTH_AraC"/>
</dbReference>
<dbReference type="PANTHER" id="PTHR46796:SF13">
    <property type="entry name" value="HTH-TYPE TRANSCRIPTIONAL ACTIVATOR RHAS"/>
    <property type="match status" value="1"/>
</dbReference>
<evidence type="ECO:0000256" key="3">
    <source>
        <dbReference type="ARBA" id="ARBA00023163"/>
    </source>
</evidence>
<dbReference type="PROSITE" id="PS00041">
    <property type="entry name" value="HTH_ARAC_FAMILY_1"/>
    <property type="match status" value="1"/>
</dbReference>
<dbReference type="GO" id="GO:0003700">
    <property type="term" value="F:DNA-binding transcription factor activity"/>
    <property type="evidence" value="ECO:0007669"/>
    <property type="project" value="InterPro"/>
</dbReference>
<dbReference type="GO" id="GO:0043565">
    <property type="term" value="F:sequence-specific DNA binding"/>
    <property type="evidence" value="ECO:0007669"/>
    <property type="project" value="InterPro"/>
</dbReference>
<evidence type="ECO:0000259" key="4">
    <source>
        <dbReference type="PROSITE" id="PS01124"/>
    </source>
</evidence>
<proteinExistence type="predicted"/>
<evidence type="ECO:0000313" key="5">
    <source>
        <dbReference type="EMBL" id="MDQ0369216.1"/>
    </source>
</evidence>
<organism evidence="5 6">
    <name type="scientific">Catenuloplanes indicus</name>
    <dbReference type="NCBI Taxonomy" id="137267"/>
    <lineage>
        <taxon>Bacteria</taxon>
        <taxon>Bacillati</taxon>
        <taxon>Actinomycetota</taxon>
        <taxon>Actinomycetes</taxon>
        <taxon>Micromonosporales</taxon>
        <taxon>Micromonosporaceae</taxon>
        <taxon>Catenuloplanes</taxon>
    </lineage>
</organism>